<organism evidence="1">
    <name type="scientific">bioreactor metagenome</name>
    <dbReference type="NCBI Taxonomy" id="1076179"/>
    <lineage>
        <taxon>unclassified sequences</taxon>
        <taxon>metagenomes</taxon>
        <taxon>ecological metagenomes</taxon>
    </lineage>
</organism>
<dbReference type="AntiFam" id="ANF00233">
    <property type="entry name" value="Shadow ORF (opposite trxB)"/>
</dbReference>
<dbReference type="AlphaFoldDB" id="A0A645DM63"/>
<dbReference type="EMBL" id="VSSQ01037772">
    <property type="protein sequence ID" value="MPM90544.1"/>
    <property type="molecule type" value="Genomic_DNA"/>
</dbReference>
<gene>
    <name evidence="1" type="ORF">SDC9_137665</name>
</gene>
<name>A0A645DM63_9ZZZZ</name>
<accession>A0A645DM63</accession>
<comment type="caution">
    <text evidence="1">The sequence shown here is derived from an EMBL/GenBank/DDBJ whole genome shotgun (WGS) entry which is preliminary data.</text>
</comment>
<reference evidence="1" key="1">
    <citation type="submission" date="2019-08" db="EMBL/GenBank/DDBJ databases">
        <authorList>
            <person name="Kucharzyk K."/>
            <person name="Murdoch R.W."/>
            <person name="Higgins S."/>
            <person name="Loffler F."/>
        </authorList>
    </citation>
    <scope>NUCLEOTIDE SEQUENCE</scope>
</reference>
<sequence>MDHGHLAGNVGQVERLFNCSVAAADHGHFLIAIEKTIAGGAGRYAASGKLFFRGQAKVLGGRASGDDQRIAGVFARVADQLERALAQLHGMDVIKDHLGVEAFGMLLEARHQVWAHHTVGIGRPVIDLGRRHQLSALGQAGDQHRIQVGAGSVNSSGVAGGAGAKDEQTGVLGGHDVGIQRVSNGADYSRAAISVR</sequence>
<proteinExistence type="predicted"/>
<protein>
    <submittedName>
        <fullName evidence="1">Uncharacterized protein</fullName>
    </submittedName>
</protein>
<evidence type="ECO:0000313" key="1">
    <source>
        <dbReference type="EMBL" id="MPM90544.1"/>
    </source>
</evidence>